<reference evidence="2 3" key="1">
    <citation type="journal article" date="2014" name="Genome Biol. Evol.">
        <title>Genome degeneration and adaptation in a nascent stage of symbiosis.</title>
        <authorList>
            <person name="Oakeson K.F."/>
            <person name="Gil R."/>
            <person name="Clayton A.L."/>
            <person name="Dunn D.M."/>
            <person name="von Niederhausern A.C."/>
            <person name="Hamil C."/>
            <person name="Aoyagi A."/>
            <person name="Duval B."/>
            <person name="Baca A."/>
            <person name="Silva F.J."/>
            <person name="Vallier A."/>
            <person name="Jackson D.G."/>
            <person name="Latorre A."/>
            <person name="Weiss R.B."/>
            <person name="Heddi A."/>
            <person name="Moya A."/>
            <person name="Dale C."/>
        </authorList>
    </citation>
    <scope>NUCLEOTIDE SEQUENCE [LARGE SCALE GENOMIC DNA]</scope>
    <source>
        <strain evidence="2 3">HS1</strain>
    </source>
</reference>
<dbReference type="KEGG" id="sod:Sant_1540"/>
<feature type="domain" description="Hydantoinase B/oxoprolinase" evidence="1">
    <location>
        <begin position="8"/>
        <end position="530"/>
    </location>
</feature>
<evidence type="ECO:0000313" key="3">
    <source>
        <dbReference type="Proteomes" id="UP000019028"/>
    </source>
</evidence>
<dbReference type="HOGENOM" id="CLU_020413_1_0_6"/>
<name>W0HWS1_9GAMM</name>
<dbReference type="PANTHER" id="PTHR11365">
    <property type="entry name" value="5-OXOPROLINASE RELATED"/>
    <property type="match status" value="1"/>
</dbReference>
<dbReference type="PANTHER" id="PTHR11365:SF23">
    <property type="entry name" value="HYPOTHETICAL 5-OXOPROLINASE (EUROFUNG)-RELATED"/>
    <property type="match status" value="1"/>
</dbReference>
<dbReference type="GO" id="GO:0005829">
    <property type="term" value="C:cytosol"/>
    <property type="evidence" value="ECO:0007669"/>
    <property type="project" value="TreeGrafter"/>
</dbReference>
<keyword evidence="3" id="KW-1185">Reference proteome</keyword>
<evidence type="ECO:0000313" key="2">
    <source>
        <dbReference type="EMBL" id="AHF76598.1"/>
    </source>
</evidence>
<accession>W0HWS1</accession>
<dbReference type="GO" id="GO:0006749">
    <property type="term" value="P:glutathione metabolic process"/>
    <property type="evidence" value="ECO:0007669"/>
    <property type="project" value="TreeGrafter"/>
</dbReference>
<dbReference type="Pfam" id="PF02538">
    <property type="entry name" value="Hydantoinase_B"/>
    <property type="match status" value="1"/>
</dbReference>
<dbReference type="InterPro" id="IPR003692">
    <property type="entry name" value="Hydantoinase_B"/>
</dbReference>
<dbReference type="PATRIC" id="fig|1239307.3.peg.1674"/>
<protein>
    <submittedName>
        <fullName evidence="2">Putative 5-oxoprolinase (ATP-hydrolyzing)</fullName>
    </submittedName>
</protein>
<dbReference type="EMBL" id="CP006569">
    <property type="protein sequence ID" value="AHF76598.1"/>
    <property type="molecule type" value="Genomic_DNA"/>
</dbReference>
<proteinExistence type="predicted"/>
<dbReference type="OrthoDB" id="5288472at2"/>
<gene>
    <name evidence="2" type="ORF">Sant_1540</name>
</gene>
<dbReference type="RefSeq" id="WP_025421733.1">
    <property type="nucleotide sequence ID" value="NZ_CP006569.1"/>
</dbReference>
<evidence type="ECO:0000259" key="1">
    <source>
        <dbReference type="Pfam" id="PF02538"/>
    </source>
</evidence>
<dbReference type="AlphaFoldDB" id="W0HWS1"/>
<dbReference type="GO" id="GO:0017168">
    <property type="term" value="F:5-oxoprolinase (ATP-hydrolyzing) activity"/>
    <property type="evidence" value="ECO:0007669"/>
    <property type="project" value="TreeGrafter"/>
</dbReference>
<dbReference type="Proteomes" id="UP000019028">
    <property type="component" value="Chromosome"/>
</dbReference>
<organism evidence="2 3">
    <name type="scientific">Sodalis praecaptivus</name>
    <dbReference type="NCBI Taxonomy" id="1239307"/>
    <lineage>
        <taxon>Bacteria</taxon>
        <taxon>Pseudomonadati</taxon>
        <taxon>Pseudomonadota</taxon>
        <taxon>Gammaproteobacteria</taxon>
        <taxon>Enterobacterales</taxon>
        <taxon>Bruguierivoracaceae</taxon>
        <taxon>Sodalis</taxon>
    </lineage>
</organism>
<dbReference type="InterPro" id="IPR045079">
    <property type="entry name" value="Oxoprolinase-like"/>
</dbReference>
<sequence length="567" mass="60239">MTQPQDINPLTLSVVRHKLQAIAEEMAETMTHTCFSPILNQNQDFSTVIADADGSTIAQAERVPIHMGAMSWALKEMLRRFGDDLRPGDIVIANDPFAGGSHLPDITMSKPVFCDGKLCLWVSIRAHQGDIGGISAGGYSPAAREIWHEGLRISPVRLVRRDEVQHDILDFIALNSRKPGDLKGDILAQIAAVNIGAQRLASLLAHYGADEIGRCVTGILDAGERGLRAMLQRCTQGVFEGMSYLENEGGEGWLPLPVTVEIRDGQASVDLTRCPDQVTNFLNSPIANTRAAVNVAFLYLCDDEQQLNDGSARAITLHTRKGSLVDPVEPAPVAACTSLTASAIIEAVLQAMALSLPGNVLAGFARRFRFAIASQDAGGDAFIWHSFYNRGGAGANAHYDGWPNLGGIHNPGGTPSPGIERTEATYPLRIEEYSLRQDSCGAGEQRGGLGGKIVIHYLGNQRGVVNVAGAGTDVLPYGLMDGHAAAGHVCVIERAGGERLTLSGRESGIAIDSGDRLVCLSAGGGGYGNPAKRAPWRIEADIANGYISPAHALANYGYGDKQDAPPA</sequence>